<evidence type="ECO:0000256" key="2">
    <source>
        <dbReference type="ARBA" id="ARBA00043974"/>
    </source>
</evidence>
<evidence type="ECO:0000256" key="1">
    <source>
        <dbReference type="ARBA" id="ARBA00023186"/>
    </source>
</evidence>
<dbReference type="PANTHER" id="PTHR12828">
    <property type="entry name" value="PROTEASOME MATURATION PROTEIN UMP1"/>
    <property type="match status" value="1"/>
</dbReference>
<keyword evidence="1" id="KW-0143">Chaperone</keyword>
<name>A0A1Y1KAZ1_PHOPY</name>
<reference evidence="4" key="1">
    <citation type="journal article" date="2016" name="Sci. Rep.">
        <title>Molecular characterization of firefly nuptial gifts: a multi-omics approach sheds light on postcopulatory sexual selection.</title>
        <authorList>
            <person name="Al-Wathiqui N."/>
            <person name="Fallon T.R."/>
            <person name="South A."/>
            <person name="Weng J.K."/>
            <person name="Lewis S.M."/>
        </authorList>
    </citation>
    <scope>NUCLEOTIDE SEQUENCE</scope>
</reference>
<proteinExistence type="inferred from homology"/>
<evidence type="ECO:0008006" key="5">
    <source>
        <dbReference type="Google" id="ProtNLM"/>
    </source>
</evidence>
<accession>A0A1Y1KAZ1</accession>
<evidence type="ECO:0000256" key="3">
    <source>
        <dbReference type="SAM" id="MobiDB-lite"/>
    </source>
</evidence>
<dbReference type="GO" id="GO:0005634">
    <property type="term" value="C:nucleus"/>
    <property type="evidence" value="ECO:0007669"/>
    <property type="project" value="TreeGrafter"/>
</dbReference>
<dbReference type="GO" id="GO:0005737">
    <property type="term" value="C:cytoplasm"/>
    <property type="evidence" value="ECO:0007669"/>
    <property type="project" value="TreeGrafter"/>
</dbReference>
<dbReference type="AlphaFoldDB" id="A0A1Y1KAZ1"/>
<protein>
    <recommendedName>
        <fullName evidence="5">Proteasome maturation protein</fullName>
    </recommendedName>
</protein>
<organism evidence="4">
    <name type="scientific">Photinus pyralis</name>
    <name type="common">Common eastern firefly</name>
    <name type="synonym">Lampyris pyralis</name>
    <dbReference type="NCBI Taxonomy" id="7054"/>
    <lineage>
        <taxon>Eukaryota</taxon>
        <taxon>Metazoa</taxon>
        <taxon>Ecdysozoa</taxon>
        <taxon>Arthropoda</taxon>
        <taxon>Hexapoda</taxon>
        <taxon>Insecta</taxon>
        <taxon>Pterygota</taxon>
        <taxon>Neoptera</taxon>
        <taxon>Endopterygota</taxon>
        <taxon>Coleoptera</taxon>
        <taxon>Polyphaga</taxon>
        <taxon>Elateriformia</taxon>
        <taxon>Elateroidea</taxon>
        <taxon>Lampyridae</taxon>
        <taxon>Lampyrinae</taxon>
        <taxon>Photinus</taxon>
    </lineage>
</organism>
<sequence length="143" mass="15756">MSFALPSIKPKPSSPNEAILEDSTDVGVPTLLTSGLAGREIDADLHPFPLISSERNYHKNRDAMNMAILRNTQGMHAPLRLNMELLAVKKVGRLPFLPSSNAMHDALTGRDLEVWPEDLYNTAEFREMAGQPHAVVEKSLGIL</sequence>
<dbReference type="Pfam" id="PF05348">
    <property type="entry name" value="UMP1"/>
    <property type="match status" value="1"/>
</dbReference>
<dbReference type="InterPro" id="IPR008012">
    <property type="entry name" value="Ump1"/>
</dbReference>
<dbReference type="GO" id="GO:0043248">
    <property type="term" value="P:proteasome assembly"/>
    <property type="evidence" value="ECO:0007669"/>
    <property type="project" value="InterPro"/>
</dbReference>
<evidence type="ECO:0000313" key="4">
    <source>
        <dbReference type="EMBL" id="JAV57320.1"/>
    </source>
</evidence>
<dbReference type="PANTHER" id="PTHR12828:SF3">
    <property type="entry name" value="PROTEASOME MATURATION PROTEIN"/>
    <property type="match status" value="1"/>
</dbReference>
<feature type="region of interest" description="Disordered" evidence="3">
    <location>
        <begin position="1"/>
        <end position="22"/>
    </location>
</feature>
<dbReference type="EMBL" id="GEZM01090239">
    <property type="protein sequence ID" value="JAV57320.1"/>
    <property type="molecule type" value="Transcribed_RNA"/>
</dbReference>
<comment type="similarity">
    <text evidence="2">Belongs to the POMP/UMP1 family.</text>
</comment>